<gene>
    <name evidence="1" type="ORF">BP00DRAFT_424574</name>
</gene>
<dbReference type="EMBL" id="KZ825488">
    <property type="protein sequence ID" value="PYI32956.1"/>
    <property type="molecule type" value="Genomic_DNA"/>
</dbReference>
<organism evidence="1 2">
    <name type="scientific">Aspergillus indologenus CBS 114.80</name>
    <dbReference type="NCBI Taxonomy" id="1450541"/>
    <lineage>
        <taxon>Eukaryota</taxon>
        <taxon>Fungi</taxon>
        <taxon>Dikarya</taxon>
        <taxon>Ascomycota</taxon>
        <taxon>Pezizomycotina</taxon>
        <taxon>Eurotiomycetes</taxon>
        <taxon>Eurotiomycetidae</taxon>
        <taxon>Eurotiales</taxon>
        <taxon>Aspergillaceae</taxon>
        <taxon>Aspergillus</taxon>
        <taxon>Aspergillus subgen. Circumdati</taxon>
    </lineage>
</organism>
<protein>
    <submittedName>
        <fullName evidence="1">Uncharacterized protein</fullName>
    </submittedName>
</protein>
<dbReference type="Proteomes" id="UP000248817">
    <property type="component" value="Unassembled WGS sequence"/>
</dbReference>
<reference evidence="1 2" key="1">
    <citation type="submission" date="2018-02" db="EMBL/GenBank/DDBJ databases">
        <title>The genomes of Aspergillus section Nigri reveals drivers in fungal speciation.</title>
        <authorList>
            <consortium name="DOE Joint Genome Institute"/>
            <person name="Vesth T.C."/>
            <person name="Nybo J."/>
            <person name="Theobald S."/>
            <person name="Brandl J."/>
            <person name="Frisvad J.C."/>
            <person name="Nielsen K.F."/>
            <person name="Lyhne E.K."/>
            <person name="Kogle M.E."/>
            <person name="Kuo A."/>
            <person name="Riley R."/>
            <person name="Clum A."/>
            <person name="Nolan M."/>
            <person name="Lipzen A."/>
            <person name="Salamov A."/>
            <person name="Henrissat B."/>
            <person name="Wiebenga A."/>
            <person name="De vries R.P."/>
            <person name="Grigoriev I.V."/>
            <person name="Mortensen U.H."/>
            <person name="Andersen M.R."/>
            <person name="Baker S.E."/>
        </authorList>
    </citation>
    <scope>NUCLEOTIDE SEQUENCE [LARGE SCALE GENOMIC DNA]</scope>
    <source>
        <strain evidence="1 2">CBS 114.80</strain>
    </source>
</reference>
<keyword evidence="2" id="KW-1185">Reference proteome</keyword>
<name>A0A2V5JC98_9EURO</name>
<evidence type="ECO:0000313" key="1">
    <source>
        <dbReference type="EMBL" id="PYI32956.1"/>
    </source>
</evidence>
<sequence length="88" mass="9662">MPAVEGTISGSATDFRGQWTIHGSNYVFDGVTDQVLGKWESQATLEYINAVHLIGAFDLDDLDFPSHIGPRDFSLTFRDERGGIWSAG</sequence>
<proteinExistence type="predicted"/>
<dbReference type="AlphaFoldDB" id="A0A2V5JC98"/>
<accession>A0A2V5JC98</accession>
<evidence type="ECO:0000313" key="2">
    <source>
        <dbReference type="Proteomes" id="UP000248817"/>
    </source>
</evidence>